<evidence type="ECO:0000256" key="5">
    <source>
        <dbReference type="PROSITE-ProRule" id="PRU01016"/>
    </source>
</evidence>
<dbReference type="InterPro" id="IPR001525">
    <property type="entry name" value="C5_MeTfrase"/>
</dbReference>
<feature type="region of interest" description="Disordered" evidence="6">
    <location>
        <begin position="166"/>
        <end position="197"/>
    </location>
</feature>
<keyword evidence="2 5" id="KW-0489">Methyltransferase</keyword>
<comment type="caution">
    <text evidence="7">The sequence shown here is derived from an EMBL/GenBank/DDBJ whole genome shotgun (WGS) entry which is preliminary data.</text>
</comment>
<evidence type="ECO:0000256" key="6">
    <source>
        <dbReference type="SAM" id="MobiDB-lite"/>
    </source>
</evidence>
<keyword evidence="3 5" id="KW-0808">Transferase</keyword>
<dbReference type="InterPro" id="IPR031303">
    <property type="entry name" value="C5_meth_CS"/>
</dbReference>
<dbReference type="InterPro" id="IPR018117">
    <property type="entry name" value="C5_DNA_meth_AS"/>
</dbReference>
<dbReference type="GO" id="GO:0005634">
    <property type="term" value="C:nucleus"/>
    <property type="evidence" value="ECO:0007669"/>
    <property type="project" value="TreeGrafter"/>
</dbReference>
<feature type="region of interest" description="Disordered" evidence="6">
    <location>
        <begin position="94"/>
        <end position="134"/>
    </location>
</feature>
<evidence type="ECO:0000256" key="2">
    <source>
        <dbReference type="ARBA" id="ARBA00022603"/>
    </source>
</evidence>
<proteinExistence type="inferred from homology"/>
<reference evidence="7" key="1">
    <citation type="submission" date="2020-06" db="EMBL/GenBank/DDBJ databases">
        <authorList>
            <consortium name="Plant Systems Biology data submission"/>
        </authorList>
    </citation>
    <scope>NUCLEOTIDE SEQUENCE</scope>
    <source>
        <strain evidence="7">D6</strain>
    </source>
</reference>
<dbReference type="PROSITE" id="PS00094">
    <property type="entry name" value="C5_MTASE_1"/>
    <property type="match status" value="1"/>
</dbReference>
<feature type="region of interest" description="Disordered" evidence="6">
    <location>
        <begin position="679"/>
        <end position="760"/>
    </location>
</feature>
<feature type="compositionally biased region" description="Low complexity" evidence="6">
    <location>
        <begin position="682"/>
        <end position="691"/>
    </location>
</feature>
<dbReference type="PROSITE" id="PS00095">
    <property type="entry name" value="C5_MTASE_2"/>
    <property type="match status" value="1"/>
</dbReference>
<organism evidence="7 8">
    <name type="scientific">Seminavis robusta</name>
    <dbReference type="NCBI Taxonomy" id="568900"/>
    <lineage>
        <taxon>Eukaryota</taxon>
        <taxon>Sar</taxon>
        <taxon>Stramenopiles</taxon>
        <taxon>Ochrophyta</taxon>
        <taxon>Bacillariophyta</taxon>
        <taxon>Bacillariophyceae</taxon>
        <taxon>Bacillariophycidae</taxon>
        <taxon>Naviculales</taxon>
        <taxon>Naviculaceae</taxon>
        <taxon>Seminavis</taxon>
    </lineage>
</organism>
<dbReference type="GO" id="GO:0044027">
    <property type="term" value="P:negative regulation of gene expression via chromosomal CpG island methylation"/>
    <property type="evidence" value="ECO:0007669"/>
    <property type="project" value="TreeGrafter"/>
</dbReference>
<dbReference type="InterPro" id="IPR029063">
    <property type="entry name" value="SAM-dependent_MTases_sf"/>
</dbReference>
<dbReference type="Gene3D" id="3.40.50.150">
    <property type="entry name" value="Vaccinia Virus protein VP39"/>
    <property type="match status" value="1"/>
</dbReference>
<dbReference type="Gene3D" id="3.90.120.10">
    <property type="entry name" value="DNA Methylase, subunit A, domain 2"/>
    <property type="match status" value="1"/>
</dbReference>
<name>A0A9N8HBD6_9STRA</name>
<keyword evidence="4 5" id="KW-0949">S-adenosyl-L-methionine</keyword>
<feature type="compositionally biased region" description="Basic and acidic residues" evidence="6">
    <location>
        <begin position="120"/>
        <end position="131"/>
    </location>
</feature>
<accession>A0A9N8HBD6</accession>
<dbReference type="PANTHER" id="PTHR10629">
    <property type="entry name" value="CYTOSINE-SPECIFIC METHYLTRANSFERASE"/>
    <property type="match status" value="1"/>
</dbReference>
<dbReference type="PRINTS" id="PR00105">
    <property type="entry name" value="C5METTRFRASE"/>
</dbReference>
<dbReference type="AlphaFoldDB" id="A0A9N8HBD6"/>
<dbReference type="PROSITE" id="PS51679">
    <property type="entry name" value="SAM_MT_C5"/>
    <property type="match status" value="1"/>
</dbReference>
<gene>
    <name evidence="7" type="ORF">SEMRO_357_G125700.1</name>
</gene>
<dbReference type="EMBL" id="CAICTM010000356">
    <property type="protein sequence ID" value="CAB9508718.1"/>
    <property type="molecule type" value="Genomic_DNA"/>
</dbReference>
<dbReference type="Pfam" id="PF00145">
    <property type="entry name" value="DNA_methylase"/>
    <property type="match status" value="2"/>
</dbReference>
<feature type="active site" evidence="5">
    <location>
        <position position="450"/>
    </location>
</feature>
<evidence type="ECO:0000256" key="3">
    <source>
        <dbReference type="ARBA" id="ARBA00022679"/>
    </source>
</evidence>
<feature type="compositionally biased region" description="Basic and acidic residues" evidence="6">
    <location>
        <begin position="701"/>
        <end position="726"/>
    </location>
</feature>
<evidence type="ECO:0000256" key="1">
    <source>
        <dbReference type="ARBA" id="ARBA00011975"/>
    </source>
</evidence>
<evidence type="ECO:0000313" key="7">
    <source>
        <dbReference type="EMBL" id="CAB9508718.1"/>
    </source>
</evidence>
<comment type="similarity">
    <text evidence="5">Belongs to the class I-like SAM-binding methyltransferase superfamily. C5-methyltransferase family.</text>
</comment>
<evidence type="ECO:0000256" key="4">
    <source>
        <dbReference type="ARBA" id="ARBA00022691"/>
    </source>
</evidence>
<dbReference type="GO" id="GO:0003677">
    <property type="term" value="F:DNA binding"/>
    <property type="evidence" value="ECO:0007669"/>
    <property type="project" value="TreeGrafter"/>
</dbReference>
<sequence>MDPKLSKVLNELRIPEGEHSKLVLAGITNYETLKAKQYQLDRQQLALVDSAAQNIVAAALVYLDTLECDGNPLTLFKKTDWIRFAVTVGAELSEAEGPSHTRGGGGDSGSGARALGIVLDSDKPAETKDTAGDVVMGDAMEVDEALADEARQANIGSVRVARGPREKGDVLLEDDEDGKNDDEDAGEDAGAMGKFDLMDQGFNPKEASLFDIAPEKEASNEKGSQLDFVDFGGRRFHKGKCYYYKDPDSEEGIKNIVGIKSFRTVKEANCVGIVHTSKTFLGQEESGDFAKKFAQAVSKHYSTEFVQVRGTKRVPLSELVQVCLEPSDIPRLIYEPRTNGNTQSLGYVRDNDGRNLVRVPRKQIRLVEGFSGAGGMHLGYEAEGYATAMAIEYNPVAVKTFRHNNPGVAVYNGDIREFIRKVREEPEYRRKELREKELGPIDVIHTSSPCQGFSRANRYGGVNDDANNKLSFTYPELLELLDAKVGVFENVEGMWSVKGMPYLREILIRCIDLGYQVRFKILRSCDYGDPQKRPRLIIIAAKNYVQMPDHPSPTHGPRKKPYVYPKDVMEYLRTPAGKQYPNSALTSSRTEVSPECERLQEKRFAPAMKASGCAVLHYEEKRCITVREAAALQSFPYDYEFLGSATDQQRQVGNAVPVELSRAIARSVRESLRLQYVEEFETNSSSTSTATVPEDTAMEEEQGKGEEKVAEHNQAEPILEESKEESLGDAADDTRGTSSAEMAPLEEESDAAAVGRQHPADPFMVRNIGECKEECFDDVEDNMEDDSAVETNGIQEGKTACV</sequence>
<dbReference type="GO" id="GO:0003886">
    <property type="term" value="F:DNA (cytosine-5-)-methyltransferase activity"/>
    <property type="evidence" value="ECO:0007669"/>
    <property type="project" value="UniProtKB-EC"/>
</dbReference>
<evidence type="ECO:0000313" key="8">
    <source>
        <dbReference type="Proteomes" id="UP001153069"/>
    </source>
</evidence>
<feature type="compositionally biased region" description="Acidic residues" evidence="6">
    <location>
        <begin position="171"/>
        <end position="187"/>
    </location>
</feature>
<dbReference type="Proteomes" id="UP001153069">
    <property type="component" value="Unassembled WGS sequence"/>
</dbReference>
<dbReference type="GO" id="GO:0032259">
    <property type="term" value="P:methylation"/>
    <property type="evidence" value="ECO:0007669"/>
    <property type="project" value="UniProtKB-KW"/>
</dbReference>
<dbReference type="EC" id="2.1.1.37" evidence="1"/>
<dbReference type="InterPro" id="IPR050390">
    <property type="entry name" value="C5-Methyltransferase"/>
</dbReference>
<dbReference type="SUPFAM" id="SSF53335">
    <property type="entry name" value="S-adenosyl-L-methionine-dependent methyltransferases"/>
    <property type="match status" value="1"/>
</dbReference>
<keyword evidence="8" id="KW-1185">Reference proteome</keyword>
<dbReference type="PANTHER" id="PTHR10629:SF52">
    <property type="entry name" value="DNA (CYTOSINE-5)-METHYLTRANSFERASE 1"/>
    <property type="match status" value="1"/>
</dbReference>
<dbReference type="OrthoDB" id="48846at2759"/>
<protein>
    <recommendedName>
        <fullName evidence="1">DNA (cytosine-5-)-methyltransferase</fullName>
        <ecNumber evidence="1">2.1.1.37</ecNumber>
    </recommendedName>
</protein>